<sequence>MLARRNGAQVAACVLQTSRDVRKDAFALRPGGPPGVFFLCVEGPLDRESRELYELRLVATDAGFPPLSTQETLLLRLSDVNDQPPVFSQQHYRASVSEATAPGTTVTWVSASDSDEAGTDHARLRYELIQLSALCNPEALRPGTECEPAFTIDPQSGAISTVRTLDREVQETLELRVVAQDLGEPPLSATCLVSVTVDDVNDNEPVFHRQVYGVALAEHTPVGHCFLQF</sequence>
<evidence type="ECO:0000256" key="3">
    <source>
        <dbReference type="ARBA" id="ARBA00022737"/>
    </source>
</evidence>
<dbReference type="SMART" id="SM00112">
    <property type="entry name" value="CA"/>
    <property type="match status" value="2"/>
</dbReference>
<dbReference type="GO" id="GO:0005886">
    <property type="term" value="C:plasma membrane"/>
    <property type="evidence" value="ECO:0007669"/>
    <property type="project" value="InterPro"/>
</dbReference>
<evidence type="ECO:0000256" key="7">
    <source>
        <dbReference type="ARBA" id="ARBA00023180"/>
    </source>
</evidence>
<dbReference type="Gene3D" id="2.60.40.60">
    <property type="entry name" value="Cadherins"/>
    <property type="match status" value="2"/>
</dbReference>
<organism evidence="10 11">
    <name type="scientific">Fukomys damarensis</name>
    <name type="common">Damaraland mole rat</name>
    <name type="synonym">Cryptomys damarensis</name>
    <dbReference type="NCBI Taxonomy" id="885580"/>
    <lineage>
        <taxon>Eukaryota</taxon>
        <taxon>Metazoa</taxon>
        <taxon>Chordata</taxon>
        <taxon>Craniata</taxon>
        <taxon>Vertebrata</taxon>
        <taxon>Euteleostomi</taxon>
        <taxon>Mammalia</taxon>
        <taxon>Eutheria</taxon>
        <taxon>Euarchontoglires</taxon>
        <taxon>Glires</taxon>
        <taxon>Rodentia</taxon>
        <taxon>Hystricomorpha</taxon>
        <taxon>Bathyergidae</taxon>
        <taxon>Fukomys</taxon>
    </lineage>
</organism>
<evidence type="ECO:0000313" key="11">
    <source>
        <dbReference type="Proteomes" id="UP000028990"/>
    </source>
</evidence>
<accession>A0A091E946</accession>
<evidence type="ECO:0000256" key="1">
    <source>
        <dbReference type="ARBA" id="ARBA00004167"/>
    </source>
</evidence>
<keyword evidence="5" id="KW-1133">Transmembrane helix</keyword>
<evidence type="ECO:0000256" key="6">
    <source>
        <dbReference type="ARBA" id="ARBA00023136"/>
    </source>
</evidence>
<keyword evidence="6" id="KW-0472">Membrane</keyword>
<keyword evidence="11" id="KW-1185">Reference proteome</keyword>
<dbReference type="InterPro" id="IPR002126">
    <property type="entry name" value="Cadherin-like_dom"/>
</dbReference>
<proteinExistence type="predicted"/>
<evidence type="ECO:0000259" key="9">
    <source>
        <dbReference type="PROSITE" id="PS50268"/>
    </source>
</evidence>
<keyword evidence="2" id="KW-0812">Transmembrane</keyword>
<dbReference type="GO" id="GO:0007156">
    <property type="term" value="P:homophilic cell adhesion via plasma membrane adhesion molecules"/>
    <property type="evidence" value="ECO:0007669"/>
    <property type="project" value="InterPro"/>
</dbReference>
<dbReference type="PANTHER" id="PTHR24028">
    <property type="entry name" value="CADHERIN-87A"/>
    <property type="match status" value="1"/>
</dbReference>
<dbReference type="PRINTS" id="PR00205">
    <property type="entry name" value="CADHERIN"/>
</dbReference>
<keyword evidence="3" id="KW-0677">Repeat</keyword>
<evidence type="ECO:0000313" key="10">
    <source>
        <dbReference type="EMBL" id="KFO31686.1"/>
    </source>
</evidence>
<feature type="domain" description="Cadherin" evidence="9">
    <location>
        <begin position="88"/>
        <end position="207"/>
    </location>
</feature>
<dbReference type="PROSITE" id="PS50268">
    <property type="entry name" value="CADHERIN_2"/>
    <property type="match status" value="2"/>
</dbReference>
<feature type="domain" description="Cadherin" evidence="9">
    <location>
        <begin position="26"/>
        <end position="87"/>
    </location>
</feature>
<protein>
    <submittedName>
        <fullName evidence="10">Protein dachsous</fullName>
    </submittedName>
</protein>
<dbReference type="EMBL" id="KN122248">
    <property type="protein sequence ID" value="KFO31686.1"/>
    <property type="molecule type" value="Genomic_DNA"/>
</dbReference>
<comment type="subcellular location">
    <subcellularLocation>
        <location evidence="1">Membrane</location>
        <topology evidence="1">Single-pass membrane protein</topology>
    </subcellularLocation>
</comment>
<dbReference type="AlphaFoldDB" id="A0A091E946"/>
<evidence type="ECO:0000256" key="2">
    <source>
        <dbReference type="ARBA" id="ARBA00022692"/>
    </source>
</evidence>
<name>A0A091E946_FUKDA</name>
<dbReference type="CDD" id="cd11304">
    <property type="entry name" value="Cadherin_repeat"/>
    <property type="match status" value="2"/>
</dbReference>
<evidence type="ECO:0000256" key="8">
    <source>
        <dbReference type="PROSITE-ProRule" id="PRU00043"/>
    </source>
</evidence>
<dbReference type="FunFam" id="2.60.40.60:FF:000080">
    <property type="entry name" value="FAT atypical cadherin 1"/>
    <property type="match status" value="1"/>
</dbReference>
<dbReference type="Pfam" id="PF00028">
    <property type="entry name" value="Cadherin"/>
    <property type="match status" value="1"/>
</dbReference>
<reference evidence="10 11" key="1">
    <citation type="submission" date="2013-11" db="EMBL/GenBank/DDBJ databases">
        <title>The Damaraland mole rat (Fukomys damarensis) genome and evolution of African mole rats.</title>
        <authorList>
            <person name="Gladyshev V.N."/>
            <person name="Fang X."/>
        </authorList>
    </citation>
    <scope>NUCLEOTIDE SEQUENCE [LARGE SCALE GENOMIC DNA]</scope>
    <source>
        <tissue evidence="10">Liver</tissue>
    </source>
</reference>
<dbReference type="PROSITE" id="PS00232">
    <property type="entry name" value="CADHERIN_1"/>
    <property type="match status" value="1"/>
</dbReference>
<keyword evidence="7" id="KW-0325">Glycoprotein</keyword>
<evidence type="ECO:0000256" key="5">
    <source>
        <dbReference type="ARBA" id="ARBA00022989"/>
    </source>
</evidence>
<dbReference type="Proteomes" id="UP000028990">
    <property type="component" value="Unassembled WGS sequence"/>
</dbReference>
<dbReference type="GO" id="GO:0005509">
    <property type="term" value="F:calcium ion binding"/>
    <property type="evidence" value="ECO:0007669"/>
    <property type="project" value="UniProtKB-UniRule"/>
</dbReference>
<dbReference type="PANTHER" id="PTHR24028:SF345">
    <property type="entry name" value="PROTOCADHERIN-16-LIKE"/>
    <property type="match status" value="1"/>
</dbReference>
<gene>
    <name evidence="10" type="ORF">H920_06885</name>
</gene>
<keyword evidence="4 8" id="KW-0106">Calcium</keyword>
<dbReference type="InterPro" id="IPR020894">
    <property type="entry name" value="Cadherin_CS"/>
</dbReference>
<dbReference type="SUPFAM" id="SSF49313">
    <property type="entry name" value="Cadherin-like"/>
    <property type="match status" value="2"/>
</dbReference>
<evidence type="ECO:0000256" key="4">
    <source>
        <dbReference type="ARBA" id="ARBA00022837"/>
    </source>
</evidence>
<dbReference type="InterPro" id="IPR050174">
    <property type="entry name" value="Protocadherin/Cadherin-CA"/>
</dbReference>
<dbReference type="InterPro" id="IPR015919">
    <property type="entry name" value="Cadherin-like_sf"/>
</dbReference>